<dbReference type="EMBL" id="CM051396">
    <property type="protein sequence ID" value="KAJ4723495.1"/>
    <property type="molecule type" value="Genomic_DNA"/>
</dbReference>
<organism evidence="1 2">
    <name type="scientific">Melia azedarach</name>
    <name type="common">Chinaberry tree</name>
    <dbReference type="NCBI Taxonomy" id="155640"/>
    <lineage>
        <taxon>Eukaryota</taxon>
        <taxon>Viridiplantae</taxon>
        <taxon>Streptophyta</taxon>
        <taxon>Embryophyta</taxon>
        <taxon>Tracheophyta</taxon>
        <taxon>Spermatophyta</taxon>
        <taxon>Magnoliopsida</taxon>
        <taxon>eudicotyledons</taxon>
        <taxon>Gunneridae</taxon>
        <taxon>Pentapetalae</taxon>
        <taxon>rosids</taxon>
        <taxon>malvids</taxon>
        <taxon>Sapindales</taxon>
        <taxon>Meliaceae</taxon>
        <taxon>Melia</taxon>
    </lineage>
</organism>
<gene>
    <name evidence="1" type="ORF">OWV82_006861</name>
</gene>
<evidence type="ECO:0000313" key="2">
    <source>
        <dbReference type="Proteomes" id="UP001164539"/>
    </source>
</evidence>
<keyword evidence="2" id="KW-1185">Reference proteome</keyword>
<dbReference type="Proteomes" id="UP001164539">
    <property type="component" value="Chromosome 3"/>
</dbReference>
<evidence type="ECO:0000313" key="1">
    <source>
        <dbReference type="EMBL" id="KAJ4723495.1"/>
    </source>
</evidence>
<accession>A0ACC1YLJ7</accession>
<protein>
    <submittedName>
        <fullName evidence="1">Vinorine synthase</fullName>
    </submittedName>
</protein>
<reference evidence="1 2" key="1">
    <citation type="journal article" date="2023" name="Science">
        <title>Complex scaffold remodeling in plant triterpene biosynthesis.</title>
        <authorList>
            <person name="De La Pena R."/>
            <person name="Hodgson H."/>
            <person name="Liu J.C."/>
            <person name="Stephenson M.J."/>
            <person name="Martin A.C."/>
            <person name="Owen C."/>
            <person name="Harkess A."/>
            <person name="Leebens-Mack J."/>
            <person name="Jimenez L.E."/>
            <person name="Osbourn A."/>
            <person name="Sattely E.S."/>
        </authorList>
    </citation>
    <scope>NUCLEOTIDE SEQUENCE [LARGE SCALE GENOMIC DNA]</scope>
    <source>
        <strain evidence="2">cv. JPN11</strain>
        <tissue evidence="1">Leaf</tissue>
    </source>
</reference>
<proteinExistence type="predicted"/>
<comment type="caution">
    <text evidence="1">The sequence shown here is derived from an EMBL/GenBank/DDBJ whole genome shotgun (WGS) entry which is preliminary data.</text>
</comment>
<sequence length="448" mass="50638">MKVEIQRTELIKPSKPTPQHLRKYKLSVLDQLQQPYYMSIILYYYPVSSSGYDLDSDIARLQKSFSETLTLFYPLAGRYNEEDLSVDCSDQGALFVEAQVSEDLSQLINEDSITGELLSSLLARQVESSASPLVTIQFNTFRCGGRAISFCLTHRITDGFGIYKFIEAFASTACRKGKANISDVNPTSFDLHSVIPARERIDRNPVKDSGKNDVTKFFFFSGEAISNLTAKLVRGQQQKQPSRTVVVSALIWRTLIKLEAAKNDRRRPSVTVHTLNMRGRTGLLPESQNCFGNFCNVAPAKFIPSDQQNKIELLQLVTLIHEAMAQGLKDSEAMKKVDDVSSFTSSFQKVLMEGFDDINGVDMYFFSSMIQFAGFYDSDCGWGKPFWLSPACLHRRVIFLFGSKDGKGIEVWICLEKNDMLWFQQHPDILAFTSRCPVRHHDSVVSRL</sequence>
<name>A0ACC1YLJ7_MELAZ</name>